<comment type="subcellular location">
    <subcellularLocation>
        <location evidence="1">Membrane</location>
    </subcellularLocation>
</comment>
<keyword evidence="3 7" id="KW-0732">Signal</keyword>
<dbReference type="AlphaFoldDB" id="A0AA88T027"/>
<dbReference type="GO" id="GO:0009986">
    <property type="term" value="C:cell surface"/>
    <property type="evidence" value="ECO:0007669"/>
    <property type="project" value="TreeGrafter"/>
</dbReference>
<evidence type="ECO:0000256" key="7">
    <source>
        <dbReference type="SAM" id="SignalP"/>
    </source>
</evidence>
<evidence type="ECO:0000256" key="1">
    <source>
        <dbReference type="ARBA" id="ARBA00004370"/>
    </source>
</evidence>
<name>A0AA88T027_TACVA</name>
<dbReference type="InterPro" id="IPR026664">
    <property type="entry name" value="Stereocilin-rel"/>
</dbReference>
<evidence type="ECO:0000256" key="3">
    <source>
        <dbReference type="ARBA" id="ARBA00022729"/>
    </source>
</evidence>
<protein>
    <recommendedName>
        <fullName evidence="8">Stereocilin LRR domain-containing protein</fullName>
    </recommendedName>
</protein>
<sequence>MSLARGTLMFLLVAYWATAISQVMLPRDLPPPPQDFKEMAKKMMIMCTKKGYPPPILKASMLNSSFSKADEMSMGNLTFLFASLLSSLPPPSSSIMTNETDLALNITEKMCNASDLPQMIEHMWNTTEKSNCFMRAFVAPLSWVAIVQNATQFNPEQLRKLLWAAKPFLEMSPSTLMLPPTLNVSQLSEMMQMLNEVFVSLSGEQRNNIRRWIKDRVTENDPSCAINHSLSGVPSSSMPVQPAMLNASLPGCQPKMPWLKAEVLKVMGRFISQLPEADLCKFFQSPEFPFSFSVGGMQTVTAQTLMQRLKQECFNAKQNFPNQMDRLGYLVCFYDEPQSLNSTLIKKLLHQLGGCEYSGTDEMRKQLVRKLMSDGEPPTSEMLHSLGSVMSVLSPSVLSSFSRDALNSSMSSLIQTEWKPAQAKILVQKLLEKMRADVNASHLMKEIPDAFISSLSLSILDKANLNSLDQLDGRSWSSTQSVYLLKKIVGNGLKPEQIRVQVIQGLPASLCPYFLEKISQANLSSLPNSAPPRQELKKKALNCLGKNASTVSAADISSLGPLVCELDPSWISSLKPDVLNITVQALASCRYIPRPSRGPLYSLLTNLYGAPSNWSEDVTNSLGPLLLLNDNALDALSFKSWLKKSLSDLQRNMESQVTLLVPEEFRAWADLSALQRKLFQLKTTVTQQRRRRATLTPTLGMIEDLSEGNVLWSPAQLSSMTAQTFRDAMSILGEIRNYTTEQLAALRDKALEAWGDVTMLNESKIMEMGCICQGFNAKQLQNLSISSLDTLELLSVCKWNQTQKEAVLRGFVTRTGMKAAKLGALQMTGLGQFICGLQPNETEQLNTTEFKDAVGDIGHASCHLNVTESLKKKAVAAFGDPKGWSEADVSIMGNIIAGLNATELGRLNSSVLPFIRQSAISLIPPDCLAALSVSQLKALGPDNAAAVTLTQRAALGADQRAAVDQAVGLVAQSTETSTTLPQKGGATKQSMLGFMVLLQPLALLLLGYIH</sequence>
<evidence type="ECO:0000256" key="2">
    <source>
        <dbReference type="ARBA" id="ARBA00011016"/>
    </source>
</evidence>
<comment type="caution">
    <text evidence="9">The sequence shown here is derived from an EMBL/GenBank/DDBJ whole genome shotgun (WGS) entry which is preliminary data.</text>
</comment>
<dbReference type="GO" id="GO:0007160">
    <property type="term" value="P:cell-matrix adhesion"/>
    <property type="evidence" value="ECO:0007669"/>
    <property type="project" value="TreeGrafter"/>
</dbReference>
<reference evidence="9" key="1">
    <citation type="submission" date="2023-08" db="EMBL/GenBank/DDBJ databases">
        <title>Pelteobagrus vachellii genome.</title>
        <authorList>
            <person name="Liu H."/>
        </authorList>
    </citation>
    <scope>NUCLEOTIDE SEQUENCE</scope>
    <source>
        <strain evidence="9">PRFRI_2022a</strain>
        <tissue evidence="9">Muscle</tissue>
    </source>
</reference>
<proteinExistence type="inferred from homology"/>
<feature type="signal peptide" evidence="7">
    <location>
        <begin position="1"/>
        <end position="21"/>
    </location>
</feature>
<dbReference type="GO" id="GO:0016020">
    <property type="term" value="C:membrane"/>
    <property type="evidence" value="ECO:0007669"/>
    <property type="project" value="UniProtKB-SubCell"/>
</dbReference>
<evidence type="ECO:0000313" key="10">
    <source>
        <dbReference type="Proteomes" id="UP001187315"/>
    </source>
</evidence>
<keyword evidence="6" id="KW-0325">Glycoprotein</keyword>
<dbReference type="Proteomes" id="UP001187315">
    <property type="component" value="Unassembled WGS sequence"/>
</dbReference>
<dbReference type="EMBL" id="JAVHJS010000006">
    <property type="protein sequence ID" value="KAK2855154.1"/>
    <property type="molecule type" value="Genomic_DNA"/>
</dbReference>
<evidence type="ECO:0000259" key="8">
    <source>
        <dbReference type="Pfam" id="PF21058"/>
    </source>
</evidence>
<dbReference type="PANTHER" id="PTHR23412">
    <property type="entry name" value="STEREOCILIN RELATED"/>
    <property type="match status" value="1"/>
</dbReference>
<keyword evidence="4" id="KW-0130">Cell adhesion</keyword>
<dbReference type="Pfam" id="PF21058">
    <property type="entry name" value="Stereocilin"/>
    <property type="match status" value="1"/>
</dbReference>
<dbReference type="InterPro" id="IPR010335">
    <property type="entry name" value="Mesothelin"/>
</dbReference>
<comment type="similarity">
    <text evidence="2">Belongs to the mesothelin family.</text>
</comment>
<accession>A0AA88T027</accession>
<organism evidence="9 10">
    <name type="scientific">Tachysurus vachellii</name>
    <name type="common">Darkbarbel catfish</name>
    <name type="synonym">Pelteobagrus vachellii</name>
    <dbReference type="NCBI Taxonomy" id="175792"/>
    <lineage>
        <taxon>Eukaryota</taxon>
        <taxon>Metazoa</taxon>
        <taxon>Chordata</taxon>
        <taxon>Craniata</taxon>
        <taxon>Vertebrata</taxon>
        <taxon>Euteleostomi</taxon>
        <taxon>Actinopterygii</taxon>
        <taxon>Neopterygii</taxon>
        <taxon>Teleostei</taxon>
        <taxon>Ostariophysi</taxon>
        <taxon>Siluriformes</taxon>
        <taxon>Bagridae</taxon>
        <taxon>Tachysurus</taxon>
    </lineage>
</organism>
<evidence type="ECO:0000256" key="6">
    <source>
        <dbReference type="ARBA" id="ARBA00023180"/>
    </source>
</evidence>
<keyword evidence="10" id="KW-1185">Reference proteome</keyword>
<evidence type="ECO:0000256" key="4">
    <source>
        <dbReference type="ARBA" id="ARBA00022889"/>
    </source>
</evidence>
<keyword evidence="5" id="KW-0472">Membrane</keyword>
<feature type="domain" description="Stereocilin LRR" evidence="8">
    <location>
        <begin position="293"/>
        <end position="462"/>
    </location>
</feature>
<dbReference type="PANTHER" id="PTHR23412:SF21">
    <property type="entry name" value="OTOANCORIN ISOFORM X1"/>
    <property type="match status" value="1"/>
</dbReference>
<gene>
    <name evidence="9" type="ORF">Q7C36_007023</name>
</gene>
<evidence type="ECO:0000313" key="9">
    <source>
        <dbReference type="EMBL" id="KAK2855154.1"/>
    </source>
</evidence>
<dbReference type="Pfam" id="PF06060">
    <property type="entry name" value="Mesothelin"/>
    <property type="match status" value="1"/>
</dbReference>
<feature type="chain" id="PRO_5041719422" description="Stereocilin LRR domain-containing protein" evidence="7">
    <location>
        <begin position="22"/>
        <end position="1010"/>
    </location>
</feature>
<dbReference type="InterPro" id="IPR048992">
    <property type="entry name" value="Stereocilin_LRR"/>
</dbReference>
<evidence type="ECO:0000256" key="5">
    <source>
        <dbReference type="ARBA" id="ARBA00023136"/>
    </source>
</evidence>